<keyword evidence="8" id="KW-1185">Reference proteome</keyword>
<protein>
    <recommendedName>
        <fullName evidence="9">Transcriptional regulator</fullName>
    </recommendedName>
</protein>
<gene>
    <name evidence="7" type="ORF">BTE48_05850</name>
</gene>
<comment type="caution">
    <text evidence="7">The sequence shown here is derived from an EMBL/GenBank/DDBJ whole genome shotgun (WGS) entry which is preliminary data.</text>
</comment>
<proteinExistence type="inferred from homology"/>
<keyword evidence="3" id="KW-0732">Signal</keyword>
<dbReference type="PANTHER" id="PTHR38782:SF1">
    <property type="entry name" value="SIGMA-E FACTOR REGULATORY PROTEIN RSEB"/>
    <property type="match status" value="1"/>
</dbReference>
<dbReference type="InterPro" id="IPR033436">
    <property type="entry name" value="MucB/RseB_C"/>
</dbReference>
<dbReference type="Pfam" id="PF17188">
    <property type="entry name" value="MucB_RseB_C"/>
    <property type="match status" value="1"/>
</dbReference>
<reference evidence="7 8" key="1">
    <citation type="submission" date="2017-01" db="EMBL/GenBank/DDBJ databases">
        <title>Genome Sequencing of a Marine Spirillum, Oceanospirillum multiglobuliferum ATCC 33336, from Japan.</title>
        <authorList>
            <person name="Carney J.G."/>
            <person name="Trachtenberg A.M."/>
            <person name="Rheaume B.A."/>
            <person name="Linnane J.D."/>
            <person name="Pitts N.L."/>
            <person name="Mykles D.L."/>
            <person name="Maclea K.S."/>
        </authorList>
    </citation>
    <scope>NUCLEOTIDE SEQUENCE [LARGE SCALE GENOMIC DNA]</scope>
    <source>
        <strain evidence="7 8">ATCC 33336</strain>
    </source>
</reference>
<sequence length="326" mass="36514">MRNIFTAVHTLNDKRELAQVKRHHGSLGRCFLSICAGFTLLISPLSYGATADQWLERFSDAMHRYDYHGVLVYSREGQLNTVELSHDVSEKGEKSRLSYLDGLPREFLHQDDQITRKISGQEVASDQIHGGNLLGRFSGGLPKIKQYYQLQVKGTGRIVGRQVQIIEVTPRDNQRLGYRLWLDEESALLLKSVTLDPLARELETFQFASFKFSKRDVPLAQPDTQHEALPDVKLPWLPDGFKLSAVKTALPVSETHRADMYNLSDGVSTFSIFVEPLREDSLKEGTHQHGATVVVVRVINADNAGRVVTVVGEIPLHTAQKVAAAF</sequence>
<feature type="domain" description="MucB/RseB C-terminal" evidence="6">
    <location>
        <begin position="233"/>
        <end position="324"/>
    </location>
</feature>
<comment type="similarity">
    <text evidence="2">Belongs to the RseB family.</text>
</comment>
<organism evidence="7 8">
    <name type="scientific">Oceanospirillum multiglobuliferum</name>
    <dbReference type="NCBI Taxonomy" id="64969"/>
    <lineage>
        <taxon>Bacteria</taxon>
        <taxon>Pseudomonadati</taxon>
        <taxon>Pseudomonadota</taxon>
        <taxon>Gammaproteobacteria</taxon>
        <taxon>Oceanospirillales</taxon>
        <taxon>Oceanospirillaceae</taxon>
        <taxon>Oceanospirillum</taxon>
    </lineage>
</organism>
<comment type="subcellular location">
    <subcellularLocation>
        <location evidence="1">Periplasm</location>
    </subcellularLocation>
</comment>
<dbReference type="InterPro" id="IPR038484">
    <property type="entry name" value="MucB/RseB_C_sf"/>
</dbReference>
<dbReference type="InterPro" id="IPR033434">
    <property type="entry name" value="MucB/RseB_N"/>
</dbReference>
<dbReference type="OrthoDB" id="7067274at2"/>
<name>A0A1T4KLB9_9GAMM</name>
<evidence type="ECO:0000256" key="1">
    <source>
        <dbReference type="ARBA" id="ARBA00004418"/>
    </source>
</evidence>
<evidence type="ECO:0000259" key="6">
    <source>
        <dbReference type="Pfam" id="PF17188"/>
    </source>
</evidence>
<evidence type="ECO:0000256" key="4">
    <source>
        <dbReference type="ARBA" id="ARBA00022764"/>
    </source>
</evidence>
<dbReference type="PANTHER" id="PTHR38782">
    <property type="match status" value="1"/>
</dbReference>
<dbReference type="GO" id="GO:0032885">
    <property type="term" value="P:regulation of polysaccharide biosynthetic process"/>
    <property type="evidence" value="ECO:0007669"/>
    <property type="project" value="TreeGrafter"/>
</dbReference>
<dbReference type="PIRSF" id="PIRSF005427">
    <property type="entry name" value="RseB"/>
    <property type="match status" value="1"/>
</dbReference>
<feature type="domain" description="MucB/RseB N-terminal" evidence="5">
    <location>
        <begin position="51"/>
        <end position="220"/>
    </location>
</feature>
<dbReference type="GO" id="GO:0045152">
    <property type="term" value="F:antisigma factor binding"/>
    <property type="evidence" value="ECO:0007669"/>
    <property type="project" value="TreeGrafter"/>
</dbReference>
<evidence type="ECO:0000259" key="5">
    <source>
        <dbReference type="Pfam" id="PF03888"/>
    </source>
</evidence>
<dbReference type="Proteomes" id="UP000191418">
    <property type="component" value="Unassembled WGS sequence"/>
</dbReference>
<dbReference type="EMBL" id="MTSM01000005">
    <property type="protein sequence ID" value="OPX56069.1"/>
    <property type="molecule type" value="Genomic_DNA"/>
</dbReference>
<keyword evidence="4" id="KW-0574">Periplasm</keyword>
<evidence type="ECO:0000256" key="2">
    <source>
        <dbReference type="ARBA" id="ARBA00008150"/>
    </source>
</evidence>
<accession>A0A1T4KLB9</accession>
<dbReference type="Gene3D" id="2.50.20.10">
    <property type="entry name" value="Lipoprotein localisation LolA/LolB/LppX"/>
    <property type="match status" value="1"/>
</dbReference>
<dbReference type="Gene3D" id="3.30.200.100">
    <property type="entry name" value="MucB/RseB, C-terminal domain"/>
    <property type="match status" value="1"/>
</dbReference>
<dbReference type="CDD" id="cd16327">
    <property type="entry name" value="RseB"/>
    <property type="match status" value="1"/>
</dbReference>
<evidence type="ECO:0008006" key="9">
    <source>
        <dbReference type="Google" id="ProtNLM"/>
    </source>
</evidence>
<dbReference type="AlphaFoldDB" id="A0A1T4KLB9"/>
<dbReference type="GO" id="GO:0030288">
    <property type="term" value="C:outer membrane-bounded periplasmic space"/>
    <property type="evidence" value="ECO:0007669"/>
    <property type="project" value="TreeGrafter"/>
</dbReference>
<dbReference type="RefSeq" id="WP_078743748.1">
    <property type="nucleotide sequence ID" value="NZ_FUXG01000001.1"/>
</dbReference>
<dbReference type="InterPro" id="IPR005588">
    <property type="entry name" value="MucB_RseB"/>
</dbReference>
<dbReference type="STRING" id="64969.SAMN02745127_00127"/>
<evidence type="ECO:0000313" key="7">
    <source>
        <dbReference type="EMBL" id="OPX56069.1"/>
    </source>
</evidence>
<evidence type="ECO:0000256" key="3">
    <source>
        <dbReference type="ARBA" id="ARBA00022729"/>
    </source>
</evidence>
<dbReference type="Pfam" id="PF03888">
    <property type="entry name" value="MucB_RseB"/>
    <property type="match status" value="1"/>
</dbReference>
<evidence type="ECO:0000313" key="8">
    <source>
        <dbReference type="Proteomes" id="UP000191418"/>
    </source>
</evidence>